<dbReference type="InterPro" id="IPR000653">
    <property type="entry name" value="DegT/StrS_aminotransferase"/>
</dbReference>
<dbReference type="GO" id="GO:0000271">
    <property type="term" value="P:polysaccharide biosynthetic process"/>
    <property type="evidence" value="ECO:0007669"/>
    <property type="project" value="TreeGrafter"/>
</dbReference>
<feature type="active site" description="Proton acceptor" evidence="1">
    <location>
        <position position="159"/>
    </location>
</feature>
<dbReference type="PANTHER" id="PTHR30244:SF34">
    <property type="entry name" value="DTDP-4-AMINO-4,6-DIDEOXYGALACTOSE TRANSAMINASE"/>
    <property type="match status" value="1"/>
</dbReference>
<evidence type="ECO:0000256" key="3">
    <source>
        <dbReference type="RuleBase" id="RU004508"/>
    </source>
</evidence>
<dbReference type="AlphaFoldDB" id="A0A1F6F0J2"/>
<evidence type="ECO:0000313" key="4">
    <source>
        <dbReference type="EMBL" id="OGG79374.1"/>
    </source>
</evidence>
<dbReference type="InterPro" id="IPR015421">
    <property type="entry name" value="PyrdxlP-dep_Trfase_major"/>
</dbReference>
<evidence type="ECO:0000256" key="1">
    <source>
        <dbReference type="PIRSR" id="PIRSR000390-1"/>
    </source>
</evidence>
<comment type="caution">
    <text evidence="4">The sequence shown here is derived from an EMBL/GenBank/DDBJ whole genome shotgun (WGS) entry which is preliminary data.</text>
</comment>
<dbReference type="GO" id="GO:0008483">
    <property type="term" value="F:transaminase activity"/>
    <property type="evidence" value="ECO:0007669"/>
    <property type="project" value="TreeGrafter"/>
</dbReference>
<evidence type="ECO:0000256" key="2">
    <source>
        <dbReference type="PIRSR" id="PIRSR000390-2"/>
    </source>
</evidence>
<gene>
    <name evidence="4" type="ORF">A3J11_00255</name>
</gene>
<name>A0A1F6F0J2_9BACT</name>
<sequence>RSGWLTQGPALAGFEKAIAKKVDAKFAVAFNSGTAALHAAYFAADVGKGDEVIVPALTFAATANAVLYLNASPMFADSDSETGNMSVADARKKITKRTKAIVPVDYGGRPADLRAFRALAKKHKLVLIEDAAQALGAEYRGKPVGAHADMTIFSFHPVKSITTGEGGIVVTDSETYAHALRLFRNHGISKDAATFVRKGRAAWYQEMQALGYNYHLPEMSAALGESQLKRLDSYIMKRRAAALRYRKLLASVPNLILPPAEHAHEKSAWHLYPVRLAPDIAHKRDDIFAHLHKTGIGAQVHHVPVHLHLFYERLGHRAGLCPNAEAFVASEISIPLFPRITPKQQKFIADTLKRILAQI</sequence>
<dbReference type="Gene3D" id="3.40.640.10">
    <property type="entry name" value="Type I PLP-dependent aspartate aminotransferase-like (Major domain)"/>
    <property type="match status" value="1"/>
</dbReference>
<dbReference type="SUPFAM" id="SSF53383">
    <property type="entry name" value="PLP-dependent transferases"/>
    <property type="match status" value="1"/>
</dbReference>
<dbReference type="InterPro" id="IPR015424">
    <property type="entry name" value="PyrdxlP-dep_Trfase"/>
</dbReference>
<dbReference type="CDD" id="cd00616">
    <property type="entry name" value="AHBA_syn"/>
    <property type="match status" value="1"/>
</dbReference>
<proteinExistence type="inferred from homology"/>
<dbReference type="Proteomes" id="UP000178919">
    <property type="component" value="Unassembled WGS sequence"/>
</dbReference>
<keyword evidence="2 3" id="KW-0663">Pyridoxal phosphate</keyword>
<comment type="similarity">
    <text evidence="3">Belongs to the DegT/DnrJ/EryC1 family.</text>
</comment>
<accession>A0A1F6F0J2</accession>
<dbReference type="NCBIfam" id="TIGR03588">
    <property type="entry name" value="PseC"/>
    <property type="match status" value="1"/>
</dbReference>
<dbReference type="PANTHER" id="PTHR30244">
    <property type="entry name" value="TRANSAMINASE"/>
    <property type="match status" value="1"/>
</dbReference>
<feature type="modified residue" description="N6-(pyridoxal phosphate)lysine" evidence="2">
    <location>
        <position position="159"/>
    </location>
</feature>
<dbReference type="InterPro" id="IPR015422">
    <property type="entry name" value="PyrdxlP-dep_Trfase_small"/>
</dbReference>
<dbReference type="GO" id="GO:0030170">
    <property type="term" value="F:pyridoxal phosphate binding"/>
    <property type="evidence" value="ECO:0007669"/>
    <property type="project" value="TreeGrafter"/>
</dbReference>
<protein>
    <submittedName>
        <fullName evidence="4">UDP-4-amino-4, 6-dideoxy-N-acetyl-beta-L-altrosamine transaminase</fullName>
    </submittedName>
</protein>
<organism evidence="4 5">
    <name type="scientific">Candidatus Kaiserbacteria bacterium RIFCSPLOWO2_02_FULL_55_12</name>
    <dbReference type="NCBI Taxonomy" id="1798522"/>
    <lineage>
        <taxon>Bacteria</taxon>
        <taxon>Candidatus Kaiseribacteriota</taxon>
    </lineage>
</organism>
<dbReference type="Pfam" id="PF01041">
    <property type="entry name" value="DegT_DnrJ_EryC1"/>
    <property type="match status" value="1"/>
</dbReference>
<dbReference type="InterPro" id="IPR020026">
    <property type="entry name" value="PseC"/>
</dbReference>
<dbReference type="EMBL" id="MFMJ01000017">
    <property type="protein sequence ID" value="OGG79374.1"/>
    <property type="molecule type" value="Genomic_DNA"/>
</dbReference>
<reference evidence="4 5" key="1">
    <citation type="journal article" date="2016" name="Nat. Commun.">
        <title>Thousands of microbial genomes shed light on interconnected biogeochemical processes in an aquifer system.</title>
        <authorList>
            <person name="Anantharaman K."/>
            <person name="Brown C.T."/>
            <person name="Hug L.A."/>
            <person name="Sharon I."/>
            <person name="Castelle C.J."/>
            <person name="Probst A.J."/>
            <person name="Thomas B.C."/>
            <person name="Singh A."/>
            <person name="Wilkins M.J."/>
            <person name="Karaoz U."/>
            <person name="Brodie E.L."/>
            <person name="Williams K.H."/>
            <person name="Hubbard S.S."/>
            <person name="Banfield J.F."/>
        </authorList>
    </citation>
    <scope>NUCLEOTIDE SEQUENCE [LARGE SCALE GENOMIC DNA]</scope>
</reference>
<feature type="non-terminal residue" evidence="4">
    <location>
        <position position="1"/>
    </location>
</feature>
<dbReference type="PIRSF" id="PIRSF000390">
    <property type="entry name" value="PLP_StrS"/>
    <property type="match status" value="1"/>
</dbReference>
<dbReference type="Gene3D" id="3.90.1150.10">
    <property type="entry name" value="Aspartate Aminotransferase, domain 1"/>
    <property type="match status" value="1"/>
</dbReference>
<evidence type="ECO:0000313" key="5">
    <source>
        <dbReference type="Proteomes" id="UP000178919"/>
    </source>
</evidence>